<dbReference type="NCBIfam" id="TIGR02985">
    <property type="entry name" value="Sig70_bacteroi1"/>
    <property type="match status" value="1"/>
</dbReference>
<dbReference type="InterPro" id="IPR013325">
    <property type="entry name" value="RNA_pol_sigma_r2"/>
</dbReference>
<dbReference type="PANTHER" id="PTHR43133:SF46">
    <property type="entry name" value="RNA POLYMERASE SIGMA-70 FACTOR ECF SUBFAMILY"/>
    <property type="match status" value="1"/>
</dbReference>
<dbReference type="InterPro" id="IPR036388">
    <property type="entry name" value="WH-like_DNA-bd_sf"/>
</dbReference>
<dbReference type="InterPro" id="IPR007627">
    <property type="entry name" value="RNA_pol_sigma70_r2"/>
</dbReference>
<dbReference type="SUPFAM" id="SSF88659">
    <property type="entry name" value="Sigma3 and sigma4 domains of RNA polymerase sigma factors"/>
    <property type="match status" value="1"/>
</dbReference>
<evidence type="ECO:0000259" key="7">
    <source>
        <dbReference type="Pfam" id="PF08281"/>
    </source>
</evidence>
<sequence>MYKANEERSYEGKTGFPTGQKEQIGATDLSVPLNSSAFKQLVQPKVEQHKSLNRRNKHLTGEMQQSTYNETELFKRIAEGNEPAFRQLFEMYRQRLFIFAYQLSHSTVDAEEIVQDIFLKLWENRTQLALVSYPRKYIYTMARNRALDLLAALAKDKKAMQAIWANLSPLQNVTEELLQAQESQRLINEVIAQLPEKKQAIFWLSRRDGLSHQEIARQMDVSVQTVKNNLTDILKYVRLYLSRHAQVLSIVCCWVQMILYNRH</sequence>
<keyword evidence="2" id="KW-0805">Transcription regulation</keyword>
<evidence type="ECO:0000313" key="9">
    <source>
        <dbReference type="Proteomes" id="UP000198984"/>
    </source>
</evidence>
<gene>
    <name evidence="8" type="ORF">SAMN04488505_107112</name>
</gene>
<dbReference type="GO" id="GO:0003677">
    <property type="term" value="F:DNA binding"/>
    <property type="evidence" value="ECO:0007669"/>
    <property type="project" value="InterPro"/>
</dbReference>
<evidence type="ECO:0000256" key="4">
    <source>
        <dbReference type="ARBA" id="ARBA00023163"/>
    </source>
</evidence>
<dbReference type="InterPro" id="IPR013324">
    <property type="entry name" value="RNA_pol_sigma_r3/r4-like"/>
</dbReference>
<evidence type="ECO:0000256" key="1">
    <source>
        <dbReference type="ARBA" id="ARBA00010641"/>
    </source>
</evidence>
<dbReference type="GO" id="GO:0016987">
    <property type="term" value="F:sigma factor activity"/>
    <property type="evidence" value="ECO:0007669"/>
    <property type="project" value="UniProtKB-KW"/>
</dbReference>
<dbReference type="STRING" id="573321.SAMN04488505_107112"/>
<dbReference type="SUPFAM" id="SSF88946">
    <property type="entry name" value="Sigma2 domain of RNA polymerase sigma factors"/>
    <property type="match status" value="1"/>
</dbReference>
<evidence type="ECO:0000256" key="3">
    <source>
        <dbReference type="ARBA" id="ARBA00023082"/>
    </source>
</evidence>
<dbReference type="Gene3D" id="1.10.10.10">
    <property type="entry name" value="Winged helix-like DNA-binding domain superfamily/Winged helix DNA-binding domain"/>
    <property type="match status" value="1"/>
</dbReference>
<evidence type="ECO:0000256" key="5">
    <source>
        <dbReference type="SAM" id="MobiDB-lite"/>
    </source>
</evidence>
<dbReference type="PANTHER" id="PTHR43133">
    <property type="entry name" value="RNA POLYMERASE ECF-TYPE SIGMA FACTO"/>
    <property type="match status" value="1"/>
</dbReference>
<dbReference type="InterPro" id="IPR014284">
    <property type="entry name" value="RNA_pol_sigma-70_dom"/>
</dbReference>
<evidence type="ECO:0000313" key="8">
    <source>
        <dbReference type="EMBL" id="SEM94298.1"/>
    </source>
</evidence>
<feature type="region of interest" description="Disordered" evidence="5">
    <location>
        <begin position="1"/>
        <end position="22"/>
    </location>
</feature>
<protein>
    <submittedName>
        <fullName evidence="8">RNA polymerase sigma-70 factor, ECF subfamily</fullName>
    </submittedName>
</protein>
<comment type="similarity">
    <text evidence="1">Belongs to the sigma-70 factor family. ECF subfamily.</text>
</comment>
<dbReference type="InterPro" id="IPR013249">
    <property type="entry name" value="RNA_pol_sigma70_r4_t2"/>
</dbReference>
<organism evidence="8 9">
    <name type="scientific">Chitinophaga rupis</name>
    <dbReference type="NCBI Taxonomy" id="573321"/>
    <lineage>
        <taxon>Bacteria</taxon>
        <taxon>Pseudomonadati</taxon>
        <taxon>Bacteroidota</taxon>
        <taxon>Chitinophagia</taxon>
        <taxon>Chitinophagales</taxon>
        <taxon>Chitinophagaceae</taxon>
        <taxon>Chitinophaga</taxon>
    </lineage>
</organism>
<dbReference type="InterPro" id="IPR039425">
    <property type="entry name" value="RNA_pol_sigma-70-like"/>
</dbReference>
<dbReference type="AlphaFoldDB" id="A0A1H8CJ45"/>
<feature type="domain" description="RNA polymerase sigma factor 70 region 4 type 2" evidence="7">
    <location>
        <begin position="186"/>
        <end position="234"/>
    </location>
</feature>
<dbReference type="NCBIfam" id="TIGR02937">
    <property type="entry name" value="sigma70-ECF"/>
    <property type="match status" value="1"/>
</dbReference>
<dbReference type="InterPro" id="IPR014327">
    <property type="entry name" value="RNA_pol_sigma70_bacteroid"/>
</dbReference>
<dbReference type="Pfam" id="PF04542">
    <property type="entry name" value="Sigma70_r2"/>
    <property type="match status" value="1"/>
</dbReference>
<evidence type="ECO:0000256" key="2">
    <source>
        <dbReference type="ARBA" id="ARBA00023015"/>
    </source>
</evidence>
<keyword evidence="4" id="KW-0804">Transcription</keyword>
<dbReference type="EMBL" id="FOBB01000007">
    <property type="protein sequence ID" value="SEM94298.1"/>
    <property type="molecule type" value="Genomic_DNA"/>
</dbReference>
<reference evidence="8 9" key="1">
    <citation type="submission" date="2016-10" db="EMBL/GenBank/DDBJ databases">
        <authorList>
            <person name="de Groot N.N."/>
        </authorList>
    </citation>
    <scope>NUCLEOTIDE SEQUENCE [LARGE SCALE GENOMIC DNA]</scope>
    <source>
        <strain evidence="8 9">DSM 21039</strain>
    </source>
</reference>
<keyword evidence="9" id="KW-1185">Reference proteome</keyword>
<dbReference type="GO" id="GO:0006352">
    <property type="term" value="P:DNA-templated transcription initiation"/>
    <property type="evidence" value="ECO:0007669"/>
    <property type="project" value="InterPro"/>
</dbReference>
<dbReference type="Gene3D" id="1.10.1740.10">
    <property type="match status" value="1"/>
</dbReference>
<dbReference type="Proteomes" id="UP000198984">
    <property type="component" value="Unassembled WGS sequence"/>
</dbReference>
<keyword evidence="3" id="KW-0731">Sigma factor</keyword>
<evidence type="ECO:0000259" key="6">
    <source>
        <dbReference type="Pfam" id="PF04542"/>
    </source>
</evidence>
<feature type="compositionally biased region" description="Basic and acidic residues" evidence="5">
    <location>
        <begin position="1"/>
        <end position="11"/>
    </location>
</feature>
<feature type="domain" description="RNA polymerase sigma-70 region 2" evidence="6">
    <location>
        <begin position="88"/>
        <end position="151"/>
    </location>
</feature>
<name>A0A1H8CJ45_9BACT</name>
<accession>A0A1H8CJ45</accession>
<dbReference type="Pfam" id="PF08281">
    <property type="entry name" value="Sigma70_r4_2"/>
    <property type="match status" value="1"/>
</dbReference>
<proteinExistence type="inferred from homology"/>